<sequence>MRIAIMGAGLSGLSCALMLEKHGISADIFEKRSRVGDRFVNGEAFMSFLTKPIDDVVRYLSEEFHLYVKPASAISCLTFYSGRQKAVIEAHSGFITLRGRHRHALEQQLAEQVSSPVHYHSERTYESLQQDYTHVILATGDASYAANLRNFQEYLSVSLKGAIIEGNFERDHVRIWLDNNIAPQGYAYLLPISSTKANLVMAYPDTSAGSKEQTEKRWQLLLEAASQALQQSLPINDQFQIKNYKIGMCCSPRIGNTFFTGNCFGSIMPFLGFGQLESILTGIYAAFDLCGYGRYEEFTKPLRKSFHDSMVLRQGMETLNNDGFSFIVKQLNTSVGKRLFSSNVNVMRAGSMLLRPFTGERMRR</sequence>
<dbReference type="Proteomes" id="UP000199668">
    <property type="component" value="Unassembled WGS sequence"/>
</dbReference>
<evidence type="ECO:0000313" key="1">
    <source>
        <dbReference type="EMBL" id="SFL73352.1"/>
    </source>
</evidence>
<dbReference type="Gene3D" id="3.50.50.60">
    <property type="entry name" value="FAD/NAD(P)-binding domain"/>
    <property type="match status" value="1"/>
</dbReference>
<dbReference type="PRINTS" id="PR00419">
    <property type="entry name" value="ADXRDTASE"/>
</dbReference>
<reference evidence="1 2" key="1">
    <citation type="submission" date="2016-10" db="EMBL/GenBank/DDBJ databases">
        <authorList>
            <person name="de Groot N.N."/>
        </authorList>
    </citation>
    <scope>NUCLEOTIDE SEQUENCE [LARGE SCALE GENOMIC DNA]</scope>
    <source>
        <strain evidence="1 2">CGMCC 1.6134</strain>
    </source>
</reference>
<dbReference type="OrthoDB" id="25353at2"/>
<dbReference type="RefSeq" id="WP_090925975.1">
    <property type="nucleotide sequence ID" value="NZ_FOTY01000004.1"/>
</dbReference>
<accession>A0A1I4K3L3</accession>
<dbReference type="Pfam" id="PF13450">
    <property type="entry name" value="NAD_binding_8"/>
    <property type="match status" value="1"/>
</dbReference>
<organism evidence="1 2">
    <name type="scientific">Salibacterium qingdaonense</name>
    <dbReference type="NCBI Taxonomy" id="266892"/>
    <lineage>
        <taxon>Bacteria</taxon>
        <taxon>Bacillati</taxon>
        <taxon>Bacillota</taxon>
        <taxon>Bacilli</taxon>
        <taxon>Bacillales</taxon>
        <taxon>Bacillaceae</taxon>
    </lineage>
</organism>
<proteinExistence type="predicted"/>
<keyword evidence="2" id="KW-1185">Reference proteome</keyword>
<dbReference type="STRING" id="266892.SAMN04488054_10494"/>
<dbReference type="SUPFAM" id="SSF51905">
    <property type="entry name" value="FAD/NAD(P)-binding domain"/>
    <property type="match status" value="1"/>
</dbReference>
<dbReference type="AlphaFoldDB" id="A0A1I4K3L3"/>
<name>A0A1I4K3L3_9BACI</name>
<dbReference type="EMBL" id="FOTY01000004">
    <property type="protein sequence ID" value="SFL73352.1"/>
    <property type="molecule type" value="Genomic_DNA"/>
</dbReference>
<protein>
    <submittedName>
        <fullName evidence="1">Dehydrogenase (Flavoprotein)</fullName>
    </submittedName>
</protein>
<dbReference type="PROSITE" id="PS51257">
    <property type="entry name" value="PROKAR_LIPOPROTEIN"/>
    <property type="match status" value="1"/>
</dbReference>
<gene>
    <name evidence="1" type="ORF">SAMN04488054_10494</name>
</gene>
<dbReference type="InterPro" id="IPR036188">
    <property type="entry name" value="FAD/NAD-bd_sf"/>
</dbReference>
<evidence type="ECO:0000313" key="2">
    <source>
        <dbReference type="Proteomes" id="UP000199668"/>
    </source>
</evidence>